<keyword evidence="5" id="KW-0560">Oxidoreductase</keyword>
<accession>A0A5C3LYZ5</accession>
<keyword evidence="4" id="KW-0521">NADP</keyword>
<protein>
    <recommendedName>
        <fullName evidence="6">NADH:flavin oxidoreductase/NADH oxidase N-terminal domain-containing protein</fullName>
    </recommendedName>
</protein>
<dbReference type="InterPro" id="IPR044152">
    <property type="entry name" value="YqjM-like"/>
</dbReference>
<dbReference type="InterPro" id="IPR013785">
    <property type="entry name" value="Aldolase_TIM"/>
</dbReference>
<evidence type="ECO:0000256" key="3">
    <source>
        <dbReference type="ARBA" id="ARBA00022643"/>
    </source>
</evidence>
<name>A0A5C3LYZ5_9AGAR</name>
<sequence length="297" mass="32714">MAPSNFNVPAKGILYFAPAQIPPAAGGILTRGPGLTIIEVTASQKIAIQLAHAARKASTVVPWIESQLIASKEVGGWPEDVWAPSAITYEDSYPHPKVLNTEAMRKLVKQFGERVKRVLKAGFDVSKIHNANGHLLHEFLSPINNKRTDAYTRIRLEIVNEIRSIIPKYMLLFLRFVLSSEANEPSWFSEDTVHLVNHPSQMMIRNGPAYQSPFAKDVMRGIGAQNQGPLCRAPWVLLVGTVGPITAGPLAKKFLQEGVVDVILVGHQFQKNPGTVWVWAEQLGGDDDNVQIQLAYA</sequence>
<dbReference type="PANTHER" id="PTHR43303">
    <property type="entry name" value="NADPH DEHYDROGENASE C23G7.10C-RELATED"/>
    <property type="match status" value="1"/>
</dbReference>
<dbReference type="InterPro" id="IPR001155">
    <property type="entry name" value="OxRdtase_FMN_N"/>
</dbReference>
<reference evidence="7 8" key="1">
    <citation type="journal article" date="2019" name="Nat. Ecol. Evol.">
        <title>Megaphylogeny resolves global patterns of mushroom evolution.</title>
        <authorList>
            <person name="Varga T."/>
            <person name="Krizsan K."/>
            <person name="Foldi C."/>
            <person name="Dima B."/>
            <person name="Sanchez-Garcia M."/>
            <person name="Sanchez-Ramirez S."/>
            <person name="Szollosi G.J."/>
            <person name="Szarkandi J.G."/>
            <person name="Papp V."/>
            <person name="Albert L."/>
            <person name="Andreopoulos W."/>
            <person name="Angelini C."/>
            <person name="Antonin V."/>
            <person name="Barry K.W."/>
            <person name="Bougher N.L."/>
            <person name="Buchanan P."/>
            <person name="Buyck B."/>
            <person name="Bense V."/>
            <person name="Catcheside P."/>
            <person name="Chovatia M."/>
            <person name="Cooper J."/>
            <person name="Damon W."/>
            <person name="Desjardin D."/>
            <person name="Finy P."/>
            <person name="Geml J."/>
            <person name="Haridas S."/>
            <person name="Hughes K."/>
            <person name="Justo A."/>
            <person name="Karasinski D."/>
            <person name="Kautmanova I."/>
            <person name="Kiss B."/>
            <person name="Kocsube S."/>
            <person name="Kotiranta H."/>
            <person name="LaButti K.M."/>
            <person name="Lechner B.E."/>
            <person name="Liimatainen K."/>
            <person name="Lipzen A."/>
            <person name="Lukacs Z."/>
            <person name="Mihaltcheva S."/>
            <person name="Morgado L.N."/>
            <person name="Niskanen T."/>
            <person name="Noordeloos M.E."/>
            <person name="Ohm R.A."/>
            <person name="Ortiz-Santana B."/>
            <person name="Ovrebo C."/>
            <person name="Racz N."/>
            <person name="Riley R."/>
            <person name="Savchenko A."/>
            <person name="Shiryaev A."/>
            <person name="Soop K."/>
            <person name="Spirin V."/>
            <person name="Szebenyi C."/>
            <person name="Tomsovsky M."/>
            <person name="Tulloss R.E."/>
            <person name="Uehling J."/>
            <person name="Grigoriev I.V."/>
            <person name="Vagvolgyi C."/>
            <person name="Papp T."/>
            <person name="Martin F.M."/>
            <person name="Miettinen O."/>
            <person name="Hibbett D.S."/>
            <person name="Nagy L.G."/>
        </authorList>
    </citation>
    <scope>NUCLEOTIDE SEQUENCE [LARGE SCALE GENOMIC DNA]</scope>
    <source>
        <strain evidence="7 8">CBS 166.37</strain>
    </source>
</reference>
<evidence type="ECO:0000256" key="2">
    <source>
        <dbReference type="ARBA" id="ARBA00022630"/>
    </source>
</evidence>
<keyword evidence="2" id="KW-0285">Flavoprotein</keyword>
<organism evidence="7 8">
    <name type="scientific">Crucibulum laeve</name>
    <dbReference type="NCBI Taxonomy" id="68775"/>
    <lineage>
        <taxon>Eukaryota</taxon>
        <taxon>Fungi</taxon>
        <taxon>Dikarya</taxon>
        <taxon>Basidiomycota</taxon>
        <taxon>Agaricomycotina</taxon>
        <taxon>Agaricomycetes</taxon>
        <taxon>Agaricomycetidae</taxon>
        <taxon>Agaricales</taxon>
        <taxon>Agaricineae</taxon>
        <taxon>Nidulariaceae</taxon>
        <taxon>Crucibulum</taxon>
    </lineage>
</organism>
<evidence type="ECO:0000256" key="4">
    <source>
        <dbReference type="ARBA" id="ARBA00022857"/>
    </source>
</evidence>
<dbReference type="Pfam" id="PF00724">
    <property type="entry name" value="Oxidored_FMN"/>
    <property type="match status" value="1"/>
</dbReference>
<dbReference type="STRING" id="68775.A0A5C3LYZ5"/>
<proteinExistence type="predicted"/>
<dbReference type="GO" id="GO:0003959">
    <property type="term" value="F:NADPH dehydrogenase activity"/>
    <property type="evidence" value="ECO:0007669"/>
    <property type="project" value="InterPro"/>
</dbReference>
<keyword evidence="3" id="KW-0288">FMN</keyword>
<dbReference type="EMBL" id="ML213610">
    <property type="protein sequence ID" value="TFK37108.1"/>
    <property type="molecule type" value="Genomic_DNA"/>
</dbReference>
<evidence type="ECO:0000313" key="7">
    <source>
        <dbReference type="EMBL" id="TFK37108.1"/>
    </source>
</evidence>
<dbReference type="SUPFAM" id="SSF51395">
    <property type="entry name" value="FMN-linked oxidoreductases"/>
    <property type="match status" value="1"/>
</dbReference>
<evidence type="ECO:0000259" key="6">
    <source>
        <dbReference type="Pfam" id="PF00724"/>
    </source>
</evidence>
<evidence type="ECO:0000256" key="1">
    <source>
        <dbReference type="ARBA" id="ARBA00001917"/>
    </source>
</evidence>
<dbReference type="OrthoDB" id="72788at2759"/>
<keyword evidence="8" id="KW-1185">Reference proteome</keyword>
<evidence type="ECO:0000256" key="5">
    <source>
        <dbReference type="ARBA" id="ARBA00023002"/>
    </source>
</evidence>
<dbReference type="PANTHER" id="PTHR43303:SF4">
    <property type="entry name" value="NADPH DEHYDROGENASE C23G7.10C-RELATED"/>
    <property type="match status" value="1"/>
</dbReference>
<dbReference type="AlphaFoldDB" id="A0A5C3LYZ5"/>
<dbReference type="GO" id="GO:0010181">
    <property type="term" value="F:FMN binding"/>
    <property type="evidence" value="ECO:0007669"/>
    <property type="project" value="InterPro"/>
</dbReference>
<feature type="domain" description="NADH:flavin oxidoreductase/NADH oxidase N-terminal" evidence="6">
    <location>
        <begin position="44"/>
        <end position="274"/>
    </location>
</feature>
<dbReference type="Gene3D" id="3.20.20.70">
    <property type="entry name" value="Aldolase class I"/>
    <property type="match status" value="1"/>
</dbReference>
<dbReference type="Proteomes" id="UP000308652">
    <property type="component" value="Unassembled WGS sequence"/>
</dbReference>
<comment type="cofactor">
    <cofactor evidence="1">
        <name>FMN</name>
        <dbReference type="ChEBI" id="CHEBI:58210"/>
    </cofactor>
</comment>
<evidence type="ECO:0000313" key="8">
    <source>
        <dbReference type="Proteomes" id="UP000308652"/>
    </source>
</evidence>
<gene>
    <name evidence="7" type="ORF">BDQ12DRAFT_699295</name>
</gene>
<dbReference type="GO" id="GO:0050661">
    <property type="term" value="F:NADP binding"/>
    <property type="evidence" value="ECO:0007669"/>
    <property type="project" value="InterPro"/>
</dbReference>